<dbReference type="InterPro" id="IPR000884">
    <property type="entry name" value="TSP1_rpt"/>
</dbReference>
<dbReference type="GO" id="GO:0030215">
    <property type="term" value="F:semaphorin receptor binding"/>
    <property type="evidence" value="ECO:0007669"/>
    <property type="project" value="InterPro"/>
</dbReference>
<keyword evidence="2 10" id="KW-0812">Transmembrane</keyword>
<keyword evidence="13" id="KW-1185">Reference proteome</keyword>
<dbReference type="EMBL" id="OA883008">
    <property type="protein sequence ID" value="CAD7277659.1"/>
    <property type="molecule type" value="Genomic_DNA"/>
</dbReference>
<dbReference type="InterPro" id="IPR036352">
    <property type="entry name" value="Semap_dom_sf"/>
</dbReference>
<dbReference type="GO" id="GO:0030335">
    <property type="term" value="P:positive regulation of cell migration"/>
    <property type="evidence" value="ECO:0007669"/>
    <property type="project" value="TreeGrafter"/>
</dbReference>
<sequence>MIARSLDYLAKASFRDLKKLDESRWSSSAEKISTCQMKGQHDSDCHNFVRVLVMNSSHEEFFTCGTNAFSPTCEWRKIGNLSQVVEQLEGMAKCPYSPQSNVTSLLSDTGALFTGSPLDFLSQDPAICRSSTHKHVLATSRERGGPNAILRTRQYNPIWLDEPNFVGSYENDDFVYFFFRESAVEFMNCGKTVYSRVARVCKSETGKKYTWTTYLKARLTCMIPGKIPFFYDELQAIEFDRDTKTFYGLFTTAENALPGSALCAFSLSDIERSFNGPFKYQPSVNSAWVSVQQGRRVKDHFSCNGSMDETDIMESWKYQLMEKPVAPTTGEPLWKVDGRRGTHLAIHSLGEPGMMLFMAFEGGELWKIVAKKRRGCVVERISPPLSATSGDRINFVKAFKNTDYLYIGTEHKILRMPMERCHRFNSKDECLSSGDPMCGWDSGKHRGSCTSRSEAISGRWEPAEFKSCSRLEVASWSEWSEWSTCAQNYNWENEVWQPAGQRAARGHSCLCRSRFCSKSSLRTDTTACTGHSIEVTNCTVDGGWTPWSEWSPCSQTCGIAHKTRRRFCTNPPPAFGGKACAGKDTEDAQCMIPPCPSTLIEDKWTEWTNCSKQCGGGFQERTRICSDRRRRSNNGTALTCLGCARDIRACNEHDCPEAKVIETTDWLKFNTTRDGYYEIRYELSCQALVDDRSKLKPGNIKVSERYCRTDGSCVDGGDLDLTSDHWSEWGNWDECSNVCGGGRQRRARHCLLSGEICFGPAVEERDCNTAPCTGAEGWSAWSEWSGCSSETAVNQSRTRTCLFDTASGINTNGNLLCQGSAVETIICPSATPTRHRDRENTATLEVLVPMLMLMIGICIGVFGKHFFDVYQVRKGLHVGARHLDSSPSLPDFLPWRETINHTVEPNHYLTRAELLRQSPRRSQYASVRRSHSNCGRIPSTSSSDYATLCGRHSSGGSTTYVRTPDREYELMFDGSSLSRNLLRADLQSDAAFNT</sequence>
<keyword evidence="10" id="KW-0472">Membrane</keyword>
<dbReference type="AlphaFoldDB" id="A0A7R9GCM6"/>
<evidence type="ECO:0000256" key="8">
    <source>
        <dbReference type="ARBA" id="ARBA00023180"/>
    </source>
</evidence>
<evidence type="ECO:0000256" key="4">
    <source>
        <dbReference type="ARBA" id="ARBA00022782"/>
    </source>
</evidence>
<dbReference type="PROSITE" id="PS51004">
    <property type="entry name" value="SEMA"/>
    <property type="match status" value="1"/>
</dbReference>
<keyword evidence="5" id="KW-0524">Neurogenesis</keyword>
<dbReference type="PROSITE" id="PS50092">
    <property type="entry name" value="TSP1"/>
    <property type="match status" value="4"/>
</dbReference>
<name>A0A7R9GCM6_9CRUS</name>
<gene>
    <name evidence="12" type="ORF">NMOB1V02_LOCUS5387</name>
</gene>
<evidence type="ECO:0000256" key="2">
    <source>
        <dbReference type="ARBA" id="ARBA00022692"/>
    </source>
</evidence>
<feature type="domain" description="Sema" evidence="11">
    <location>
        <begin position="1"/>
        <end position="418"/>
    </location>
</feature>
<dbReference type="SUPFAM" id="SSF101912">
    <property type="entry name" value="Sema domain"/>
    <property type="match status" value="1"/>
</dbReference>
<dbReference type="Pfam" id="PF00090">
    <property type="entry name" value="TSP_1"/>
    <property type="match status" value="4"/>
</dbReference>
<evidence type="ECO:0000256" key="5">
    <source>
        <dbReference type="ARBA" id="ARBA00022902"/>
    </source>
</evidence>
<dbReference type="SMART" id="SM00209">
    <property type="entry name" value="TSP1"/>
    <property type="match status" value="4"/>
</dbReference>
<dbReference type="InterPro" id="IPR057563">
    <property type="entry name" value="Sema5A/B-like_TSP-1"/>
</dbReference>
<keyword evidence="8" id="KW-0325">Glycoprotein</keyword>
<evidence type="ECO:0000313" key="13">
    <source>
        <dbReference type="Proteomes" id="UP000678499"/>
    </source>
</evidence>
<evidence type="ECO:0000313" key="12">
    <source>
        <dbReference type="EMBL" id="CAD7277659.1"/>
    </source>
</evidence>
<comment type="subcellular location">
    <subcellularLocation>
        <location evidence="1">Membrane</location>
        <topology evidence="1">Single-pass membrane protein</topology>
    </subcellularLocation>
</comment>
<dbReference type="InterPro" id="IPR001627">
    <property type="entry name" value="Semap_dom"/>
</dbReference>
<dbReference type="GO" id="GO:0007411">
    <property type="term" value="P:axon guidance"/>
    <property type="evidence" value="ECO:0007669"/>
    <property type="project" value="TreeGrafter"/>
</dbReference>
<keyword evidence="7" id="KW-1015">Disulfide bond</keyword>
<evidence type="ECO:0000256" key="6">
    <source>
        <dbReference type="ARBA" id="ARBA00022989"/>
    </source>
</evidence>
<evidence type="ECO:0000256" key="1">
    <source>
        <dbReference type="ARBA" id="ARBA00004167"/>
    </source>
</evidence>
<dbReference type="InterPro" id="IPR015943">
    <property type="entry name" value="WD40/YVTN_repeat-like_dom_sf"/>
</dbReference>
<evidence type="ECO:0000256" key="3">
    <source>
        <dbReference type="ARBA" id="ARBA00022737"/>
    </source>
</evidence>
<dbReference type="SUPFAM" id="SSF103575">
    <property type="entry name" value="Plexin repeat"/>
    <property type="match status" value="1"/>
</dbReference>
<dbReference type="PANTHER" id="PTHR11036">
    <property type="entry name" value="SEMAPHORIN"/>
    <property type="match status" value="1"/>
</dbReference>
<evidence type="ECO:0000256" key="10">
    <source>
        <dbReference type="SAM" id="Phobius"/>
    </source>
</evidence>
<dbReference type="GO" id="GO:0071526">
    <property type="term" value="P:semaphorin-plexin signaling pathway"/>
    <property type="evidence" value="ECO:0007669"/>
    <property type="project" value="TreeGrafter"/>
</dbReference>
<dbReference type="Gene3D" id="2.130.10.10">
    <property type="entry name" value="YVTN repeat-like/Quinoprotein amine dehydrogenase"/>
    <property type="match status" value="1"/>
</dbReference>
<dbReference type="Gene3D" id="3.30.1680.10">
    <property type="entry name" value="ligand-binding face of the semaphorins, domain 2"/>
    <property type="match status" value="1"/>
</dbReference>
<dbReference type="GO" id="GO:0005886">
    <property type="term" value="C:plasma membrane"/>
    <property type="evidence" value="ECO:0007669"/>
    <property type="project" value="TreeGrafter"/>
</dbReference>
<keyword evidence="3" id="KW-0677">Repeat</keyword>
<dbReference type="SMART" id="SM00630">
    <property type="entry name" value="Sema"/>
    <property type="match status" value="1"/>
</dbReference>
<accession>A0A7R9GCM6</accession>
<dbReference type="EMBL" id="CAJPEX010000971">
    <property type="protein sequence ID" value="CAG0917811.1"/>
    <property type="molecule type" value="Genomic_DNA"/>
</dbReference>
<proteinExistence type="predicted"/>
<reference evidence="12" key="1">
    <citation type="submission" date="2020-11" db="EMBL/GenBank/DDBJ databases">
        <authorList>
            <person name="Tran Van P."/>
        </authorList>
    </citation>
    <scope>NUCLEOTIDE SEQUENCE</scope>
</reference>
<evidence type="ECO:0000256" key="9">
    <source>
        <dbReference type="PROSITE-ProRule" id="PRU00352"/>
    </source>
</evidence>
<keyword evidence="4" id="KW-0221">Differentiation</keyword>
<dbReference type="GO" id="GO:0045499">
    <property type="term" value="F:chemorepellent activity"/>
    <property type="evidence" value="ECO:0007669"/>
    <property type="project" value="TreeGrafter"/>
</dbReference>
<dbReference type="Pfam" id="PF23260">
    <property type="entry name" value="TSP1_2"/>
    <property type="match status" value="1"/>
</dbReference>
<dbReference type="PANTHER" id="PTHR11036:SF79">
    <property type="entry name" value="SEMAPHORIN 5C, ISOFORM A"/>
    <property type="match status" value="1"/>
</dbReference>
<dbReference type="InterPro" id="IPR016201">
    <property type="entry name" value="PSI"/>
</dbReference>
<dbReference type="SMART" id="SM00423">
    <property type="entry name" value="PSI"/>
    <property type="match status" value="1"/>
</dbReference>
<feature type="transmembrane region" description="Helical" evidence="10">
    <location>
        <begin position="846"/>
        <end position="867"/>
    </location>
</feature>
<organism evidence="12">
    <name type="scientific">Notodromas monacha</name>
    <dbReference type="NCBI Taxonomy" id="399045"/>
    <lineage>
        <taxon>Eukaryota</taxon>
        <taxon>Metazoa</taxon>
        <taxon>Ecdysozoa</taxon>
        <taxon>Arthropoda</taxon>
        <taxon>Crustacea</taxon>
        <taxon>Oligostraca</taxon>
        <taxon>Ostracoda</taxon>
        <taxon>Podocopa</taxon>
        <taxon>Podocopida</taxon>
        <taxon>Cypridocopina</taxon>
        <taxon>Cypridoidea</taxon>
        <taxon>Cyprididae</taxon>
        <taxon>Notodromas</taxon>
    </lineage>
</organism>
<dbReference type="SUPFAM" id="SSF82895">
    <property type="entry name" value="TSP-1 type 1 repeat"/>
    <property type="match status" value="4"/>
</dbReference>
<evidence type="ECO:0000256" key="7">
    <source>
        <dbReference type="ARBA" id="ARBA00023157"/>
    </source>
</evidence>
<protein>
    <recommendedName>
        <fullName evidence="11">Sema domain-containing protein</fullName>
    </recommendedName>
</protein>
<comment type="caution">
    <text evidence="9">Lacks conserved residue(s) required for the propagation of feature annotation.</text>
</comment>
<dbReference type="Gene3D" id="2.20.100.10">
    <property type="entry name" value="Thrombospondin type-1 (TSP1) repeat"/>
    <property type="match status" value="4"/>
</dbReference>
<dbReference type="Proteomes" id="UP000678499">
    <property type="component" value="Unassembled WGS sequence"/>
</dbReference>
<dbReference type="FunFam" id="2.20.100.10:FF:000007">
    <property type="entry name" value="Thrombospondin 1"/>
    <property type="match status" value="1"/>
</dbReference>
<dbReference type="OrthoDB" id="9988752at2759"/>
<dbReference type="InterPro" id="IPR027231">
    <property type="entry name" value="Semaphorin"/>
</dbReference>
<dbReference type="Pfam" id="PF01403">
    <property type="entry name" value="Sema"/>
    <property type="match status" value="1"/>
</dbReference>
<evidence type="ECO:0000259" key="11">
    <source>
        <dbReference type="PROSITE" id="PS51004"/>
    </source>
</evidence>
<dbReference type="InterPro" id="IPR036383">
    <property type="entry name" value="TSP1_rpt_sf"/>
</dbReference>
<keyword evidence="6 10" id="KW-1133">Transmembrane helix</keyword>